<evidence type="ECO:0000313" key="1">
    <source>
        <dbReference type="EMBL" id="QJA49565.1"/>
    </source>
</evidence>
<evidence type="ECO:0000313" key="3">
    <source>
        <dbReference type="EMBL" id="QJA82871.1"/>
    </source>
</evidence>
<dbReference type="EMBL" id="MT144143">
    <property type="protein sequence ID" value="QJA49565.1"/>
    <property type="molecule type" value="Genomic_DNA"/>
</dbReference>
<dbReference type="EMBL" id="MT142498">
    <property type="protein sequence ID" value="QJA82871.1"/>
    <property type="molecule type" value="Genomic_DNA"/>
</dbReference>
<gene>
    <name evidence="3" type="ORF">MM415A00356_0020</name>
    <name evidence="2" type="ORF">MM415B00404_0035</name>
    <name evidence="1" type="ORF">TM448A01405_0004</name>
    <name evidence="4" type="ORF">TM448B02468_0005</name>
</gene>
<dbReference type="EMBL" id="MT141536">
    <property type="protein sequence ID" value="QJA65333.1"/>
    <property type="molecule type" value="Genomic_DNA"/>
</dbReference>
<sequence length="273" mass="30718">MNAYADVTTFKSSEFADLTVNTEQVRFRRLLEAASRYLDKRCERFFYCWEGIRYYDGATRLMDIDDILGITTLKLDEDGDGIYESTMAITDYVLYPLNRYPKSWIEIGNNGDYGSFASGTKKGVEITGVFGYGDGYNATPYVTTGQTVQNNPLAIGDTTLTVTATAAWGAGMTLRIESEQVYIKTVTDGTNVVIRRGVNGTTAAAHILNTPIYSYEYPQMIWQATLMLAMRAWKRKDSAFQDVVGSPETGMLIVYKDEDPDVAKIIDRYRRRV</sequence>
<dbReference type="AlphaFoldDB" id="A0A6H1ZQK8"/>
<evidence type="ECO:0000313" key="2">
    <source>
        <dbReference type="EMBL" id="QJA65333.1"/>
    </source>
</evidence>
<protein>
    <submittedName>
        <fullName evidence="1">Putative head tail connector protein</fullName>
    </submittedName>
</protein>
<organism evidence="1">
    <name type="scientific">viral metagenome</name>
    <dbReference type="NCBI Taxonomy" id="1070528"/>
    <lineage>
        <taxon>unclassified sequences</taxon>
        <taxon>metagenomes</taxon>
        <taxon>organismal metagenomes</taxon>
    </lineage>
</organism>
<accession>A0A6H1ZQK8</accession>
<name>A0A6H1ZQK8_9ZZZZ</name>
<dbReference type="EMBL" id="MT144916">
    <property type="protein sequence ID" value="QJI01336.1"/>
    <property type="molecule type" value="Genomic_DNA"/>
</dbReference>
<proteinExistence type="predicted"/>
<reference evidence="1" key="1">
    <citation type="submission" date="2020-03" db="EMBL/GenBank/DDBJ databases">
        <title>The deep terrestrial virosphere.</title>
        <authorList>
            <person name="Holmfeldt K."/>
            <person name="Nilsson E."/>
            <person name="Simone D."/>
            <person name="Lopez-Fernandez M."/>
            <person name="Wu X."/>
            <person name="de Brujin I."/>
            <person name="Lundin D."/>
            <person name="Andersson A."/>
            <person name="Bertilsson S."/>
            <person name="Dopson M."/>
        </authorList>
    </citation>
    <scope>NUCLEOTIDE SEQUENCE</scope>
    <source>
        <strain evidence="3">MM415A00356</strain>
        <strain evidence="2">MM415B00404</strain>
        <strain evidence="1">TM448A01405</strain>
        <strain evidence="4">TM448B02468</strain>
    </source>
</reference>
<evidence type="ECO:0000313" key="4">
    <source>
        <dbReference type="EMBL" id="QJI01336.1"/>
    </source>
</evidence>